<dbReference type="PROSITE" id="PS50878">
    <property type="entry name" value="RT_POL"/>
    <property type="match status" value="1"/>
</dbReference>
<name>A0A067MUB4_BOTB1</name>
<evidence type="ECO:0000313" key="3">
    <source>
        <dbReference type="Proteomes" id="UP000027195"/>
    </source>
</evidence>
<feature type="domain" description="Reverse transcriptase" evidence="1">
    <location>
        <begin position="1"/>
        <end position="79"/>
    </location>
</feature>
<evidence type="ECO:0000313" key="2">
    <source>
        <dbReference type="EMBL" id="KDQ15176.1"/>
    </source>
</evidence>
<dbReference type="OrthoDB" id="3437859at2759"/>
<dbReference type="AlphaFoldDB" id="A0A067MUB4"/>
<proteinExistence type="predicted"/>
<keyword evidence="3" id="KW-1185">Reference proteome</keyword>
<reference evidence="3" key="1">
    <citation type="journal article" date="2014" name="Proc. Natl. Acad. Sci. U.S.A.">
        <title>Extensive sampling of basidiomycete genomes demonstrates inadequacy of the white-rot/brown-rot paradigm for wood decay fungi.</title>
        <authorList>
            <person name="Riley R."/>
            <person name="Salamov A.A."/>
            <person name="Brown D.W."/>
            <person name="Nagy L.G."/>
            <person name="Floudas D."/>
            <person name="Held B.W."/>
            <person name="Levasseur A."/>
            <person name="Lombard V."/>
            <person name="Morin E."/>
            <person name="Otillar R."/>
            <person name="Lindquist E.A."/>
            <person name="Sun H."/>
            <person name="LaButti K.M."/>
            <person name="Schmutz J."/>
            <person name="Jabbour D."/>
            <person name="Luo H."/>
            <person name="Baker S.E."/>
            <person name="Pisabarro A.G."/>
            <person name="Walton J.D."/>
            <person name="Blanchette R.A."/>
            <person name="Henrissat B."/>
            <person name="Martin F."/>
            <person name="Cullen D."/>
            <person name="Hibbett D.S."/>
            <person name="Grigoriev I.V."/>
        </authorList>
    </citation>
    <scope>NUCLEOTIDE SEQUENCE [LARGE SCALE GENOMIC DNA]</scope>
    <source>
        <strain evidence="3">FD-172 SS1</strain>
    </source>
</reference>
<dbReference type="EMBL" id="KL198033">
    <property type="protein sequence ID" value="KDQ15176.1"/>
    <property type="molecule type" value="Genomic_DNA"/>
</dbReference>
<dbReference type="HOGENOM" id="CLU_025389_0_0_1"/>
<dbReference type="Proteomes" id="UP000027195">
    <property type="component" value="Unassembled WGS sequence"/>
</dbReference>
<gene>
    <name evidence="2" type="ORF">BOTBODRAFT_174026</name>
</gene>
<accession>A0A067MUB4</accession>
<protein>
    <recommendedName>
        <fullName evidence="1">Reverse transcriptase domain-containing protein</fullName>
    </recommendedName>
</protein>
<dbReference type="InParanoid" id="A0A067MUB4"/>
<evidence type="ECO:0000259" key="1">
    <source>
        <dbReference type="PROSITE" id="PS50878"/>
    </source>
</evidence>
<organism evidence="2 3">
    <name type="scientific">Botryobasidium botryosum (strain FD-172 SS1)</name>
    <dbReference type="NCBI Taxonomy" id="930990"/>
    <lineage>
        <taxon>Eukaryota</taxon>
        <taxon>Fungi</taxon>
        <taxon>Dikarya</taxon>
        <taxon>Basidiomycota</taxon>
        <taxon>Agaricomycotina</taxon>
        <taxon>Agaricomycetes</taxon>
        <taxon>Cantharellales</taxon>
        <taxon>Botryobasidiaceae</taxon>
        <taxon>Botryobasidium</taxon>
    </lineage>
</organism>
<dbReference type="InterPro" id="IPR000477">
    <property type="entry name" value="RT_dom"/>
</dbReference>
<sequence>MDDGLIILSAGHSCHPNVAAAVKAIDIITCTAAEFGLSLDQKKTEMCHLISQKRKPTPAPPAGSGITVVDHLTWLGVTLSNERSLRPHLDRVLKKANYAFHNIALLTAQRKLKAESSIRLYCSIVRPTFTYGCQAGPWFILGDVTCQKAWWEGQLNVSRRLNTVQNRFLRRITGCYNSTRNNLLSAFTGIPPVNTWMDFLTDKYVIQKTNMHASHPLRPLLADALDRPLQGNPVIQQVAAVILDLPSESAPHLGEDFATEMHLRVPPWESPFHRDSSIKKITFDPDHPYRPFHDFLRFCEESQVAPLVAELTPSTGPDADDTWGILRLGILVKQTFSVKPLACLKIYGHLASRPVITASALHLLLNNADFELNRFPSYGLLVSNHLLANCICVHPSRRILPSPPRAYAYLEQRASAKSLFVTAVQQPARRLRPLKAFRRLDPLDPLAPTLAPTLTWRNTNVRGRALLATSLYANDILLDHSASLFGASLRVIWVNMRPRRLQVPIPLTLPGTHFTYAARVFSGHCPSPYYYGKMGLFGYSAACPCGFPIGSSAHIALATSTTGSRASSAPASLPGGGSQTEYWGLQVRLPHGFKWIKIPHNHHTIDLRTAIAIHACAYEEYTPTDLVDNLRAEGLYDVSLADAYYDYYRLRASFRHERDPSVRAVIDRYLTNATHQRDFGPAARGYMF</sequence>